<reference evidence="2" key="1">
    <citation type="submission" date="2022-08" db="EMBL/GenBank/DDBJ databases">
        <authorList>
            <consortium name="DOE Joint Genome Institute"/>
            <person name="Min B."/>
            <person name="Riley R."/>
            <person name="Sierra-Patev S."/>
            <person name="Naranjo-Ortiz M."/>
            <person name="Looney B."/>
            <person name="Konkel Z."/>
            <person name="Slot J.C."/>
            <person name="Sakamoto Y."/>
            <person name="Steenwyk J.L."/>
            <person name="Rokas A."/>
            <person name="Carro J."/>
            <person name="Camarero S."/>
            <person name="Ferreira P."/>
            <person name="Molpeceres G."/>
            <person name="Ruiz-Duenas F.J."/>
            <person name="Serrano A."/>
            <person name="Henrissat B."/>
            <person name="Drula E."/>
            <person name="Hughes K.W."/>
            <person name="Mata J.L."/>
            <person name="Ishikawa N.K."/>
            <person name="Vargas-Isla R."/>
            <person name="Ushijima S."/>
            <person name="Smith C.A."/>
            <person name="Ahrendt S."/>
            <person name="Andreopoulos W."/>
            <person name="He G."/>
            <person name="Labutti K."/>
            <person name="Lipzen A."/>
            <person name="Ng V."/>
            <person name="Sandor L."/>
            <person name="Barry K."/>
            <person name="Martinez A.T."/>
            <person name="Xiao Y."/>
            <person name="Gibbons J.G."/>
            <person name="Terashima K."/>
            <person name="Hibbett D.S."/>
            <person name="Grigoriev I.V."/>
        </authorList>
    </citation>
    <scope>NUCLEOTIDE SEQUENCE</scope>
    <source>
        <strain evidence="2">Sp2 HRB7682 ss15</strain>
    </source>
</reference>
<reference evidence="2" key="2">
    <citation type="journal article" date="2023" name="Proc. Natl. Acad. Sci. U.S.A.">
        <title>A global phylogenomic analysis of the shiitake genus Lentinula.</title>
        <authorList>
            <person name="Sierra-Patev S."/>
            <person name="Min B."/>
            <person name="Naranjo-Ortiz M."/>
            <person name="Looney B."/>
            <person name="Konkel Z."/>
            <person name="Slot J.C."/>
            <person name="Sakamoto Y."/>
            <person name="Steenwyk J.L."/>
            <person name="Rokas A."/>
            <person name="Carro J."/>
            <person name="Camarero S."/>
            <person name="Ferreira P."/>
            <person name="Molpeceres G."/>
            <person name="Ruiz-Duenas F.J."/>
            <person name="Serrano A."/>
            <person name="Henrissat B."/>
            <person name="Drula E."/>
            <person name="Hughes K.W."/>
            <person name="Mata J.L."/>
            <person name="Ishikawa N.K."/>
            <person name="Vargas-Isla R."/>
            <person name="Ushijima S."/>
            <person name="Smith C.A."/>
            <person name="Donoghue J."/>
            <person name="Ahrendt S."/>
            <person name="Andreopoulos W."/>
            <person name="He G."/>
            <person name="LaButti K."/>
            <person name="Lipzen A."/>
            <person name="Ng V."/>
            <person name="Riley R."/>
            <person name="Sandor L."/>
            <person name="Barry K."/>
            <person name="Martinez A.T."/>
            <person name="Xiao Y."/>
            <person name="Gibbons J.G."/>
            <person name="Terashima K."/>
            <person name="Grigoriev I.V."/>
            <person name="Hibbett D."/>
        </authorList>
    </citation>
    <scope>NUCLEOTIDE SEQUENCE</scope>
    <source>
        <strain evidence="2">Sp2 HRB7682 ss15</strain>
    </source>
</reference>
<proteinExistence type="predicted"/>
<feature type="region of interest" description="Disordered" evidence="1">
    <location>
        <begin position="110"/>
        <end position="133"/>
    </location>
</feature>
<protein>
    <submittedName>
        <fullName evidence="2">Uncharacterized protein</fullName>
    </submittedName>
</protein>
<feature type="region of interest" description="Disordered" evidence="1">
    <location>
        <begin position="145"/>
        <end position="275"/>
    </location>
</feature>
<evidence type="ECO:0000256" key="1">
    <source>
        <dbReference type="SAM" id="MobiDB-lite"/>
    </source>
</evidence>
<feature type="compositionally biased region" description="Polar residues" evidence="1">
    <location>
        <begin position="194"/>
        <end position="209"/>
    </location>
</feature>
<name>A0A9W9A6L7_9AGAR</name>
<gene>
    <name evidence="2" type="ORF">C8J55DRAFT_518362</name>
</gene>
<feature type="compositionally biased region" description="Low complexity" evidence="1">
    <location>
        <begin position="210"/>
        <end position="246"/>
    </location>
</feature>
<evidence type="ECO:0000313" key="2">
    <source>
        <dbReference type="EMBL" id="KAJ4474695.1"/>
    </source>
</evidence>
<comment type="caution">
    <text evidence="2">The sequence shown here is derived from an EMBL/GenBank/DDBJ whole genome shotgun (WGS) entry which is preliminary data.</text>
</comment>
<feature type="region of interest" description="Disordered" evidence="1">
    <location>
        <begin position="1"/>
        <end position="43"/>
    </location>
</feature>
<accession>A0A9W9A6L7</accession>
<feature type="compositionally biased region" description="Polar residues" evidence="1">
    <location>
        <begin position="1"/>
        <end position="14"/>
    </location>
</feature>
<organism evidence="2 3">
    <name type="scientific">Lentinula lateritia</name>
    <dbReference type="NCBI Taxonomy" id="40482"/>
    <lineage>
        <taxon>Eukaryota</taxon>
        <taxon>Fungi</taxon>
        <taxon>Dikarya</taxon>
        <taxon>Basidiomycota</taxon>
        <taxon>Agaricomycotina</taxon>
        <taxon>Agaricomycetes</taxon>
        <taxon>Agaricomycetidae</taxon>
        <taxon>Agaricales</taxon>
        <taxon>Marasmiineae</taxon>
        <taxon>Omphalotaceae</taxon>
        <taxon>Lentinula</taxon>
    </lineage>
</organism>
<dbReference type="Proteomes" id="UP001150238">
    <property type="component" value="Unassembled WGS sequence"/>
</dbReference>
<dbReference type="EMBL" id="JANVFS010000023">
    <property type="protein sequence ID" value="KAJ4474695.1"/>
    <property type="molecule type" value="Genomic_DNA"/>
</dbReference>
<sequence>METSSRDTFMTPRSSQKRHSSLPSPPSARTTLSRLHSHSRSLDLQHDTALRSSKAGASVATAEPVINRSNKTSRIMSSMRKSLFSSYPATQNSKKQLPVDSANAMSIYSTPAERTVQHSTRLKRQDPYAPPPSIEQIAMGLHISRTPHLRPPPVSNNPFSERHAPIPLPPPPSRSAMKKPGKPKSSPPSLDPHSVSSTTIASSNLPSTPRSNRSLLSLKLRMSRLLPSNQSLSMPPSTLPSPTTSSQDTATNFVPPRKAVRFSTSTLDLSGHDDQ</sequence>
<evidence type="ECO:0000313" key="3">
    <source>
        <dbReference type="Proteomes" id="UP001150238"/>
    </source>
</evidence>
<dbReference type="AlphaFoldDB" id="A0A9W9A6L7"/>